<keyword evidence="2" id="KW-0031">Aminopeptidase</keyword>
<dbReference type="Gene3D" id="3.40.630.10">
    <property type="entry name" value="Zn peptidases"/>
    <property type="match status" value="1"/>
</dbReference>
<feature type="binding site" evidence="8">
    <location>
        <position position="58"/>
    </location>
    <ligand>
        <name>Zn(2+)</name>
        <dbReference type="ChEBI" id="CHEBI:29105"/>
        <label>1</label>
    </ligand>
</feature>
<sequence length="337" mass="36832">MLKELSELTGVSGDEGNVRAFIRGKIEKHVDEIVEDPYGNLIARKGRKHKPRIMLAAHMDEVGLMITGIDKDGLLKFHAHGIMAGVLLAKRVLIGKDRICGVIGNKPVHLVKKEEMQRLPDARSLFIDIGASSKDAASKLVQIGDHATFDTEFSENGDIILGKAFDNRIGCYILLQLILKSDLPLYYAFTVQEEVGLRGAKIAAYRVKPDIAFAVDTTSSGEWPGEDDTPQYPVIGKGPTITIADRSVICDAALVSLLRETAEQQNIPYQIKKPMVGGTDAGTMHLSHEGVRTAVIAVPARYIHSPLSFASKKDIAAAGKLIDSCIQKIIRKEKTWV</sequence>
<evidence type="ECO:0000313" key="9">
    <source>
        <dbReference type="EMBL" id="KPK64289.1"/>
    </source>
</evidence>
<feature type="binding site" evidence="8">
    <location>
        <position position="166"/>
    </location>
    <ligand>
        <name>Zn(2+)</name>
        <dbReference type="ChEBI" id="CHEBI:29105"/>
        <label>1</label>
    </ligand>
</feature>
<evidence type="ECO:0000256" key="3">
    <source>
        <dbReference type="ARBA" id="ARBA00022670"/>
    </source>
</evidence>
<dbReference type="Pfam" id="PF05343">
    <property type="entry name" value="Peptidase_M42"/>
    <property type="match status" value="1"/>
</dbReference>
<protein>
    <recommendedName>
        <fullName evidence="11">Peptidase M42</fullName>
    </recommendedName>
</protein>
<proteinExistence type="inferred from homology"/>
<dbReference type="InterPro" id="IPR008007">
    <property type="entry name" value="Peptidase_M42"/>
</dbReference>
<dbReference type="GO" id="GO:0004177">
    <property type="term" value="F:aminopeptidase activity"/>
    <property type="evidence" value="ECO:0007669"/>
    <property type="project" value="UniProtKB-UniRule"/>
</dbReference>
<dbReference type="Gene3D" id="2.40.30.40">
    <property type="entry name" value="Peptidase M42, domain 2"/>
    <property type="match status" value="1"/>
</dbReference>
<keyword evidence="4 8" id="KW-0479">Metal-binding</keyword>
<keyword evidence="5" id="KW-0378">Hydrolase</keyword>
<dbReference type="GO" id="GO:0046872">
    <property type="term" value="F:metal ion binding"/>
    <property type="evidence" value="ECO:0007669"/>
    <property type="project" value="UniProtKB-UniRule"/>
</dbReference>
<dbReference type="STRING" id="1703779.AMJ83_03455"/>
<comment type="caution">
    <text evidence="9">The sequence shown here is derived from an EMBL/GenBank/DDBJ whole genome shotgun (WGS) entry which is preliminary data.</text>
</comment>
<evidence type="ECO:0008006" key="11">
    <source>
        <dbReference type="Google" id="ProtNLM"/>
    </source>
</evidence>
<dbReference type="CDD" id="cd05656">
    <property type="entry name" value="M42_Frv"/>
    <property type="match status" value="1"/>
</dbReference>
<dbReference type="PANTHER" id="PTHR32481">
    <property type="entry name" value="AMINOPEPTIDASE"/>
    <property type="match status" value="1"/>
</dbReference>
<dbReference type="Proteomes" id="UP000051373">
    <property type="component" value="Unassembled WGS sequence"/>
</dbReference>
<evidence type="ECO:0000256" key="6">
    <source>
        <dbReference type="PIRNR" id="PIRNR001123"/>
    </source>
</evidence>
<comment type="cofactor">
    <cofactor evidence="8">
        <name>a divalent metal cation</name>
        <dbReference type="ChEBI" id="CHEBI:60240"/>
    </cofactor>
    <text evidence="8">Binds 2 divalent metal cations per subunit.</text>
</comment>
<dbReference type="InterPro" id="IPR051464">
    <property type="entry name" value="Peptidase_M42_aminopept"/>
</dbReference>
<feature type="binding site" evidence="8">
    <location>
        <position position="304"/>
    </location>
    <ligand>
        <name>Zn(2+)</name>
        <dbReference type="ChEBI" id="CHEBI:29105"/>
        <label>2</label>
    </ligand>
</feature>
<dbReference type="EMBL" id="LJUJ01000004">
    <property type="protein sequence ID" value="KPK64289.1"/>
    <property type="molecule type" value="Genomic_DNA"/>
</dbReference>
<feature type="binding site" evidence="8">
    <location>
        <position position="216"/>
    </location>
    <ligand>
        <name>Zn(2+)</name>
        <dbReference type="ChEBI" id="CHEBI:29105"/>
        <label>1</label>
    </ligand>
</feature>
<evidence type="ECO:0000313" key="10">
    <source>
        <dbReference type="Proteomes" id="UP000051373"/>
    </source>
</evidence>
<evidence type="ECO:0000256" key="7">
    <source>
        <dbReference type="PIRSR" id="PIRSR001123-1"/>
    </source>
</evidence>
<dbReference type="SUPFAM" id="SSF53187">
    <property type="entry name" value="Zn-dependent exopeptidases"/>
    <property type="match status" value="1"/>
</dbReference>
<reference evidence="9 10" key="1">
    <citation type="journal article" date="2015" name="Microbiome">
        <title>Genomic resolution of linkages in carbon, nitrogen, and sulfur cycling among widespread estuary sediment bacteria.</title>
        <authorList>
            <person name="Baker B.J."/>
            <person name="Lazar C.S."/>
            <person name="Teske A.P."/>
            <person name="Dick G.J."/>
        </authorList>
    </citation>
    <scope>NUCLEOTIDE SEQUENCE [LARGE SCALE GENOMIC DNA]</scope>
    <source>
        <strain evidence="9">SM23_42</strain>
    </source>
</reference>
<comment type="similarity">
    <text evidence="1 6">Belongs to the peptidase M42 family.</text>
</comment>
<gene>
    <name evidence="9" type="ORF">AMJ83_03455</name>
</gene>
<dbReference type="PIRSF" id="PIRSF001123">
    <property type="entry name" value="PepA_GA"/>
    <property type="match status" value="1"/>
</dbReference>
<dbReference type="InterPro" id="IPR023367">
    <property type="entry name" value="Peptidase_M42_dom2"/>
</dbReference>
<evidence type="ECO:0000256" key="8">
    <source>
        <dbReference type="PIRSR" id="PIRSR001123-2"/>
    </source>
</evidence>
<evidence type="ECO:0000256" key="5">
    <source>
        <dbReference type="ARBA" id="ARBA00022801"/>
    </source>
</evidence>
<evidence type="ECO:0000256" key="2">
    <source>
        <dbReference type="ARBA" id="ARBA00022438"/>
    </source>
</evidence>
<keyword evidence="3" id="KW-0645">Protease</keyword>
<evidence type="ECO:0000256" key="4">
    <source>
        <dbReference type="ARBA" id="ARBA00022723"/>
    </source>
</evidence>
<dbReference type="PANTHER" id="PTHR32481:SF5">
    <property type="entry name" value="ENDOGLUCANASE"/>
    <property type="match status" value="1"/>
</dbReference>
<dbReference type="GO" id="GO:0006508">
    <property type="term" value="P:proteolysis"/>
    <property type="evidence" value="ECO:0007669"/>
    <property type="project" value="UniProtKB-KW"/>
</dbReference>
<dbReference type="AlphaFoldDB" id="A0A0S8FVE9"/>
<feature type="binding site" evidence="8">
    <location>
        <position position="194"/>
    </location>
    <ligand>
        <name>Zn(2+)</name>
        <dbReference type="ChEBI" id="CHEBI:29105"/>
        <label>2</label>
    </ligand>
</feature>
<evidence type="ECO:0000256" key="1">
    <source>
        <dbReference type="ARBA" id="ARBA00006272"/>
    </source>
</evidence>
<organism evidence="9 10">
    <name type="scientific">candidate division WOR_3 bacterium SM23_42</name>
    <dbReference type="NCBI Taxonomy" id="1703779"/>
    <lineage>
        <taxon>Bacteria</taxon>
        <taxon>Bacteria division WOR-3</taxon>
    </lineage>
</organism>
<name>A0A0S8FVE9_UNCW3</name>
<accession>A0A0S8FVE9</accession>
<feature type="active site" description="Proton acceptor" evidence="7">
    <location>
        <position position="193"/>
    </location>
</feature>
<dbReference type="SUPFAM" id="SSF101821">
    <property type="entry name" value="Aminopeptidase/glucanase lid domain"/>
    <property type="match status" value="1"/>
</dbReference>
<feature type="binding site" evidence="8">
    <location>
        <position position="166"/>
    </location>
    <ligand>
        <name>Zn(2+)</name>
        <dbReference type="ChEBI" id="CHEBI:29105"/>
        <label>2</label>
    </ligand>
</feature>